<feature type="region of interest" description="Disordered" evidence="1">
    <location>
        <begin position="1"/>
        <end position="37"/>
    </location>
</feature>
<reference evidence="2 3" key="1">
    <citation type="submission" date="2018-03" db="EMBL/GenBank/DDBJ databases">
        <title>Genomic Encyclopedia of Type Strains, Phase III (KMG-III): the genomes of soil and plant-associated and newly described type strains.</title>
        <authorList>
            <person name="Whitman W."/>
        </authorList>
    </citation>
    <scope>NUCLEOTIDE SEQUENCE [LARGE SCALE GENOMIC DNA]</scope>
    <source>
        <strain evidence="2 3">CGMCC 4.7125</strain>
    </source>
</reference>
<comment type="caution">
    <text evidence="2">The sequence shown here is derived from an EMBL/GenBank/DDBJ whole genome shotgun (WGS) entry which is preliminary data.</text>
</comment>
<dbReference type="Proteomes" id="UP000238362">
    <property type="component" value="Unassembled WGS sequence"/>
</dbReference>
<feature type="compositionally biased region" description="Low complexity" evidence="1">
    <location>
        <begin position="1"/>
        <end position="14"/>
    </location>
</feature>
<name>A0A2T0M402_9PSEU</name>
<sequence length="62" mass="6596">MSSTRTSRPGTRRTATGVHPVVFSHPADDEPAGHEPATTRWARAALARALDTPFSEQAATPV</sequence>
<protein>
    <submittedName>
        <fullName evidence="2">Uncharacterized protein</fullName>
    </submittedName>
</protein>
<dbReference type="EMBL" id="PVNH01000001">
    <property type="protein sequence ID" value="PRX51473.1"/>
    <property type="molecule type" value="Genomic_DNA"/>
</dbReference>
<keyword evidence="3" id="KW-1185">Reference proteome</keyword>
<evidence type="ECO:0000313" key="3">
    <source>
        <dbReference type="Proteomes" id="UP000238362"/>
    </source>
</evidence>
<dbReference type="AlphaFoldDB" id="A0A2T0M402"/>
<gene>
    <name evidence="2" type="ORF">B0I33_101627</name>
</gene>
<evidence type="ECO:0000313" key="2">
    <source>
        <dbReference type="EMBL" id="PRX51473.1"/>
    </source>
</evidence>
<organism evidence="2 3">
    <name type="scientific">Prauserella shujinwangii</name>
    <dbReference type="NCBI Taxonomy" id="1453103"/>
    <lineage>
        <taxon>Bacteria</taxon>
        <taxon>Bacillati</taxon>
        <taxon>Actinomycetota</taxon>
        <taxon>Actinomycetes</taxon>
        <taxon>Pseudonocardiales</taxon>
        <taxon>Pseudonocardiaceae</taxon>
        <taxon>Prauserella</taxon>
    </lineage>
</organism>
<accession>A0A2T0M402</accession>
<dbReference type="RefSeq" id="WP_106176929.1">
    <property type="nucleotide sequence ID" value="NZ_PVNH01000001.1"/>
</dbReference>
<proteinExistence type="predicted"/>
<evidence type="ECO:0000256" key="1">
    <source>
        <dbReference type="SAM" id="MobiDB-lite"/>
    </source>
</evidence>